<dbReference type="AlphaFoldDB" id="A0A942WS76"/>
<dbReference type="EMBL" id="JAGZMU010000005">
    <property type="protein sequence ID" value="MBS4893853.1"/>
    <property type="molecule type" value="Genomic_DNA"/>
</dbReference>
<accession>A0A942WS76</accession>
<sequence length="497" mass="56611">MPRLKEKKETTSEKIQREWREFGKNNNISQDLLAVKSKSFSGTNITKEQIDNMLKNPQQNYEKLQDLSEMTMTKNGVYFRFIDRLANLLLLHYVIAPKGNTNLFSEKEIDESYYTAAEFMQKLKVKENFSKIIYDLLKLGEGYYYKFEANEGIVFKKIENKFCEPVSVDIKGVKRFAVDLKKMKDENSLAYPPEIADAMELFKKNPDNKIFLNKQYYCVSDAGVCFKADKKPEGHGIPPFGFIFKTLLNYEEKKNLEEDRDFLENVRMIHSRIPLNKNDVPIFDPDTATKFNNIIKMYLKEIGLENVFSITNPLDVSSVNLNQNNSSSSALTKEALNNTYSELGTSAMLFNSEKGGAESLKRGVVNDCALVVGMFLPQFQSYINSELDMLSGKVKYSCHMLDNTTENIETRVKEAQSSMTVGGSRSVYLACLGMDILFAENLLRMERSRGMDEYLVPQQTSHTMSGKNIDNEVGQPSVEDKQANGEEVSDIADKQAN</sequence>
<dbReference type="RefSeq" id="WP_278468223.1">
    <property type="nucleotide sequence ID" value="NZ_JAGZMU010000005.1"/>
</dbReference>
<feature type="compositionally biased region" description="Polar residues" evidence="1">
    <location>
        <begin position="458"/>
        <end position="468"/>
    </location>
</feature>
<dbReference type="Proteomes" id="UP000778864">
    <property type="component" value="Unassembled WGS sequence"/>
</dbReference>
<protein>
    <submittedName>
        <fullName evidence="2">Uncharacterized protein</fullName>
    </submittedName>
</protein>
<feature type="region of interest" description="Disordered" evidence="1">
    <location>
        <begin position="458"/>
        <end position="497"/>
    </location>
</feature>
<gene>
    <name evidence="2" type="ORF">KHZ90_08760</name>
</gene>
<reference evidence="2" key="1">
    <citation type="submission" date="2021-02" db="EMBL/GenBank/DDBJ databases">
        <title>Infant gut strain persistence is associated with maternal origin, phylogeny, and functional potential including surface adhesion and iron acquisition.</title>
        <authorList>
            <person name="Lou Y.C."/>
        </authorList>
    </citation>
    <scope>NUCLEOTIDE SEQUENCE</scope>
    <source>
        <strain evidence="2">L3_108_031G1_dasL3_108_031G1_concoct_20</strain>
    </source>
</reference>
<evidence type="ECO:0000313" key="2">
    <source>
        <dbReference type="EMBL" id="MBS4893853.1"/>
    </source>
</evidence>
<evidence type="ECO:0000256" key="1">
    <source>
        <dbReference type="SAM" id="MobiDB-lite"/>
    </source>
</evidence>
<name>A0A942WS76_VEIPA</name>
<comment type="caution">
    <text evidence="2">The sequence shown here is derived from an EMBL/GenBank/DDBJ whole genome shotgun (WGS) entry which is preliminary data.</text>
</comment>
<evidence type="ECO:0000313" key="3">
    <source>
        <dbReference type="Proteomes" id="UP000778864"/>
    </source>
</evidence>
<organism evidence="2 3">
    <name type="scientific">Veillonella parvula</name>
    <name type="common">Staphylococcus parvulus</name>
    <dbReference type="NCBI Taxonomy" id="29466"/>
    <lineage>
        <taxon>Bacteria</taxon>
        <taxon>Bacillati</taxon>
        <taxon>Bacillota</taxon>
        <taxon>Negativicutes</taxon>
        <taxon>Veillonellales</taxon>
        <taxon>Veillonellaceae</taxon>
        <taxon>Veillonella</taxon>
    </lineage>
</organism>
<proteinExistence type="predicted"/>